<evidence type="ECO:0000313" key="2">
    <source>
        <dbReference type="Proteomes" id="UP000492821"/>
    </source>
</evidence>
<proteinExistence type="predicted"/>
<dbReference type="Proteomes" id="UP000492821">
    <property type="component" value="Unassembled WGS sequence"/>
</dbReference>
<dbReference type="WBParaSite" id="Pan_g4585.t1">
    <property type="protein sequence ID" value="Pan_g4585.t1"/>
    <property type="gene ID" value="Pan_g4585"/>
</dbReference>
<dbReference type="AlphaFoldDB" id="A0A7E4VX22"/>
<accession>A0A7E4VX22</accession>
<keyword evidence="1" id="KW-1133">Transmembrane helix</keyword>
<protein>
    <submittedName>
        <fullName evidence="3">Serpentine receptor class gamma</fullName>
    </submittedName>
</protein>
<keyword evidence="1" id="KW-0472">Membrane</keyword>
<feature type="transmembrane region" description="Helical" evidence="1">
    <location>
        <begin position="89"/>
        <end position="111"/>
    </location>
</feature>
<feature type="transmembrane region" description="Helical" evidence="1">
    <location>
        <begin position="7"/>
        <end position="31"/>
    </location>
</feature>
<evidence type="ECO:0000256" key="1">
    <source>
        <dbReference type="SAM" id="Phobius"/>
    </source>
</evidence>
<sequence>MKSFKNLLIAGMPFQIYSTALIIFTIPIYVFNFGEFKLHGLIHDTPREVTVGIMTIANVCDQINSDLLLVMLVNRYHILTSDFIDHSQYLYPGIYGFVVVTNVIQNGLLVTKLILRKMIPFLENSFITNEKFFVIATGVILLTRTYAHIKIFLLNRSFAATMHSMVTPGMLQLHTKKCVLTENPAADLGPRGKGRHREFTLSNVLSQKVWYTRVVSRTGVLRSETSGFWRYGF</sequence>
<feature type="transmembrane region" description="Helical" evidence="1">
    <location>
        <begin position="132"/>
        <end position="154"/>
    </location>
</feature>
<organism evidence="2 3">
    <name type="scientific">Panagrellus redivivus</name>
    <name type="common">Microworm</name>
    <dbReference type="NCBI Taxonomy" id="6233"/>
    <lineage>
        <taxon>Eukaryota</taxon>
        <taxon>Metazoa</taxon>
        <taxon>Ecdysozoa</taxon>
        <taxon>Nematoda</taxon>
        <taxon>Chromadorea</taxon>
        <taxon>Rhabditida</taxon>
        <taxon>Tylenchina</taxon>
        <taxon>Panagrolaimomorpha</taxon>
        <taxon>Panagrolaimoidea</taxon>
        <taxon>Panagrolaimidae</taxon>
        <taxon>Panagrellus</taxon>
    </lineage>
</organism>
<keyword evidence="2" id="KW-1185">Reference proteome</keyword>
<name>A0A7E4VX22_PANRE</name>
<keyword evidence="1" id="KW-0812">Transmembrane</keyword>
<reference evidence="3" key="2">
    <citation type="submission" date="2020-10" db="UniProtKB">
        <authorList>
            <consortium name="WormBaseParasite"/>
        </authorList>
    </citation>
    <scope>IDENTIFICATION</scope>
</reference>
<reference evidence="2" key="1">
    <citation type="journal article" date="2013" name="Genetics">
        <title>The draft genome and transcriptome of Panagrellus redivivus are shaped by the harsh demands of a free-living lifestyle.</title>
        <authorList>
            <person name="Srinivasan J."/>
            <person name="Dillman A.R."/>
            <person name="Macchietto M.G."/>
            <person name="Heikkinen L."/>
            <person name="Lakso M."/>
            <person name="Fracchia K.M."/>
            <person name="Antoshechkin I."/>
            <person name="Mortazavi A."/>
            <person name="Wong G."/>
            <person name="Sternberg P.W."/>
        </authorList>
    </citation>
    <scope>NUCLEOTIDE SEQUENCE [LARGE SCALE GENOMIC DNA]</scope>
    <source>
        <strain evidence="2">MT8872</strain>
    </source>
</reference>
<evidence type="ECO:0000313" key="3">
    <source>
        <dbReference type="WBParaSite" id="Pan_g4585.t1"/>
    </source>
</evidence>